<proteinExistence type="predicted"/>
<evidence type="ECO:0000313" key="1">
    <source>
        <dbReference type="EMBL" id="VAW02444.1"/>
    </source>
</evidence>
<protein>
    <submittedName>
        <fullName evidence="1">Uncharacterized protein</fullName>
    </submittedName>
</protein>
<dbReference type="AlphaFoldDB" id="A0A3B0T0Y4"/>
<sequence length="37" mass="4162">MKPMKIIFITAFAIVAMLWINPANAQSREGQVRVKTS</sequence>
<accession>A0A3B0T0Y4</accession>
<name>A0A3B0T0Y4_9ZZZZ</name>
<gene>
    <name evidence="1" type="ORF">MNBD_ALPHA06-1534</name>
</gene>
<reference evidence="1" key="1">
    <citation type="submission" date="2018-06" db="EMBL/GenBank/DDBJ databases">
        <authorList>
            <person name="Zhirakovskaya E."/>
        </authorList>
    </citation>
    <scope>NUCLEOTIDE SEQUENCE</scope>
</reference>
<organism evidence="1">
    <name type="scientific">hydrothermal vent metagenome</name>
    <dbReference type="NCBI Taxonomy" id="652676"/>
    <lineage>
        <taxon>unclassified sequences</taxon>
        <taxon>metagenomes</taxon>
        <taxon>ecological metagenomes</taxon>
    </lineage>
</organism>
<dbReference type="EMBL" id="UOEE01000340">
    <property type="protein sequence ID" value="VAW02444.1"/>
    <property type="molecule type" value="Genomic_DNA"/>
</dbReference>
<feature type="non-terminal residue" evidence="1">
    <location>
        <position position="37"/>
    </location>
</feature>